<keyword evidence="2" id="KW-1185">Reference proteome</keyword>
<proteinExistence type="predicted"/>
<dbReference type="EMBL" id="CAJHJT010000034">
    <property type="protein sequence ID" value="CAD7004095.1"/>
    <property type="molecule type" value="Genomic_DNA"/>
</dbReference>
<gene>
    <name evidence="1" type="ORF">CCAP1982_LOCUS12518</name>
</gene>
<dbReference type="Proteomes" id="UP000606786">
    <property type="component" value="Unassembled WGS sequence"/>
</dbReference>
<accession>A0A811V179</accession>
<organism evidence="1 2">
    <name type="scientific">Ceratitis capitata</name>
    <name type="common">Mediterranean fruit fly</name>
    <name type="synonym">Tephritis capitata</name>
    <dbReference type="NCBI Taxonomy" id="7213"/>
    <lineage>
        <taxon>Eukaryota</taxon>
        <taxon>Metazoa</taxon>
        <taxon>Ecdysozoa</taxon>
        <taxon>Arthropoda</taxon>
        <taxon>Hexapoda</taxon>
        <taxon>Insecta</taxon>
        <taxon>Pterygota</taxon>
        <taxon>Neoptera</taxon>
        <taxon>Endopterygota</taxon>
        <taxon>Diptera</taxon>
        <taxon>Brachycera</taxon>
        <taxon>Muscomorpha</taxon>
        <taxon>Tephritoidea</taxon>
        <taxon>Tephritidae</taxon>
        <taxon>Ceratitis</taxon>
        <taxon>Ceratitis</taxon>
    </lineage>
</organism>
<evidence type="ECO:0000313" key="1">
    <source>
        <dbReference type="EMBL" id="CAD7004095.1"/>
    </source>
</evidence>
<sequence length="157" mass="17916">MVMLHFVASVATSAHHKIHDFDYKLLLVLIALNSHIAMTTSNKVHKGIEIVLRNLKKNCNNNYNSYYNYKPFTPFKLQHISVVLAGEGAANATTTSHCRTNSRSLRPPALASAFARRYQQQSPVTFNSYKTYKHTYCVAYCFVQHSESTAKMPEQWE</sequence>
<comment type="caution">
    <text evidence="1">The sequence shown here is derived from an EMBL/GenBank/DDBJ whole genome shotgun (WGS) entry which is preliminary data.</text>
</comment>
<evidence type="ECO:0000313" key="2">
    <source>
        <dbReference type="Proteomes" id="UP000606786"/>
    </source>
</evidence>
<protein>
    <submittedName>
        <fullName evidence="1">(Mediterranean fruit fly) hypothetical protein</fullName>
    </submittedName>
</protein>
<reference evidence="1" key="1">
    <citation type="submission" date="2020-11" db="EMBL/GenBank/DDBJ databases">
        <authorList>
            <person name="Whitehead M."/>
        </authorList>
    </citation>
    <scope>NUCLEOTIDE SEQUENCE</scope>
    <source>
        <strain evidence="1">EGII</strain>
    </source>
</reference>
<name>A0A811V179_CERCA</name>
<dbReference type="AlphaFoldDB" id="A0A811V179"/>